<name>A0A8J4PM47_9MYCE</name>
<feature type="coiled-coil region" evidence="1">
    <location>
        <begin position="32"/>
        <end position="59"/>
    </location>
</feature>
<dbReference type="PROSITE" id="PS51886">
    <property type="entry name" value="TLDC"/>
    <property type="match status" value="1"/>
</dbReference>
<evidence type="ECO:0000259" key="2">
    <source>
        <dbReference type="PROSITE" id="PS51886"/>
    </source>
</evidence>
<dbReference type="Proteomes" id="UP000695562">
    <property type="component" value="Unassembled WGS sequence"/>
</dbReference>
<feature type="domain" description="TLDc" evidence="2">
    <location>
        <begin position="160"/>
        <end position="231"/>
    </location>
</feature>
<dbReference type="AlphaFoldDB" id="A0A8J4PM47"/>
<dbReference type="SUPFAM" id="SSF54695">
    <property type="entry name" value="POZ domain"/>
    <property type="match status" value="1"/>
</dbReference>
<dbReference type="InterPro" id="IPR003131">
    <property type="entry name" value="T1-type_BTB"/>
</dbReference>
<dbReference type="Pfam" id="PF02214">
    <property type="entry name" value="BTB_2"/>
    <property type="match status" value="1"/>
</dbReference>
<keyword evidence="1" id="KW-0175">Coiled coil</keyword>
<keyword evidence="4" id="KW-1185">Reference proteome</keyword>
<proteinExistence type="predicted"/>
<dbReference type="PANTHER" id="PTHR11145">
    <property type="entry name" value="BTB/POZ DOMAIN-CONTAINING ADAPTER FOR CUL3-MEDIATED RHOA DEGRADATION PROTEIN FAMILY MEMBER"/>
    <property type="match status" value="1"/>
</dbReference>
<evidence type="ECO:0000313" key="3">
    <source>
        <dbReference type="EMBL" id="KAF2069064.1"/>
    </source>
</evidence>
<dbReference type="Pfam" id="PF07534">
    <property type="entry name" value="TLD"/>
    <property type="match status" value="1"/>
</dbReference>
<dbReference type="CDD" id="cd18316">
    <property type="entry name" value="BTB_POZ_KCTD-like"/>
    <property type="match status" value="1"/>
</dbReference>
<comment type="caution">
    <text evidence="3">The sequence shown here is derived from an EMBL/GenBank/DDBJ whole genome shotgun (WGS) entry which is preliminary data.</text>
</comment>
<accession>A0A8J4PM47</accession>
<organism evidence="3 4">
    <name type="scientific">Polysphondylium violaceum</name>
    <dbReference type="NCBI Taxonomy" id="133409"/>
    <lineage>
        <taxon>Eukaryota</taxon>
        <taxon>Amoebozoa</taxon>
        <taxon>Evosea</taxon>
        <taxon>Eumycetozoa</taxon>
        <taxon>Dictyostelia</taxon>
        <taxon>Dictyosteliales</taxon>
        <taxon>Dictyosteliaceae</taxon>
        <taxon>Polysphondylium</taxon>
    </lineage>
</organism>
<dbReference type="InterPro" id="IPR006571">
    <property type="entry name" value="TLDc_dom"/>
</dbReference>
<dbReference type="PANTHER" id="PTHR11145:SF8">
    <property type="entry name" value="RE57120P"/>
    <property type="match status" value="1"/>
</dbReference>
<dbReference type="SMART" id="SM00225">
    <property type="entry name" value="BTB"/>
    <property type="match status" value="1"/>
</dbReference>
<dbReference type="GO" id="GO:0051260">
    <property type="term" value="P:protein homooligomerization"/>
    <property type="evidence" value="ECO:0007669"/>
    <property type="project" value="InterPro"/>
</dbReference>
<evidence type="ECO:0000256" key="1">
    <source>
        <dbReference type="SAM" id="Coils"/>
    </source>
</evidence>
<dbReference type="InterPro" id="IPR000210">
    <property type="entry name" value="BTB/POZ_dom"/>
</dbReference>
<dbReference type="Gene3D" id="3.30.710.10">
    <property type="entry name" value="Potassium Channel Kv1.1, Chain A"/>
    <property type="match status" value="1"/>
</dbReference>
<reference evidence="3" key="1">
    <citation type="submission" date="2020-01" db="EMBL/GenBank/DDBJ databases">
        <title>Development of genomics and gene disruption for Polysphondylium violaceum indicates a role for the polyketide synthase stlB in stalk morphogenesis.</title>
        <authorList>
            <person name="Narita B."/>
            <person name="Kawabe Y."/>
            <person name="Kin K."/>
            <person name="Saito T."/>
            <person name="Gibbs R."/>
            <person name="Kuspa A."/>
            <person name="Muzny D."/>
            <person name="Queller D."/>
            <person name="Richards S."/>
            <person name="Strassman J."/>
            <person name="Sucgang R."/>
            <person name="Worley K."/>
            <person name="Schaap P."/>
        </authorList>
    </citation>
    <scope>NUCLEOTIDE SEQUENCE</scope>
    <source>
        <strain evidence="3">QSvi11</strain>
    </source>
</reference>
<feature type="non-terminal residue" evidence="3">
    <location>
        <position position="1"/>
    </location>
</feature>
<dbReference type="InterPro" id="IPR011333">
    <property type="entry name" value="SKP1/BTB/POZ_sf"/>
</dbReference>
<sequence length="231" mass="26601">MDINKTSTNSNDNNDEMDQVANEISISIEGLNQIFKDDMKSLRETVRKLKEKKQDLLQIKHVRDTSTIPNELILNVGGMEFHTSKQLLKSIPATFFDLMLSGEIDVQSITNQPDTYFIDRDGTYFRYVLHYLKDRVGSIVPYSIRDELIFYKLDTFSKSKIIADSTFLLFKNWINNSTKSNFKLLYRASENDYSGPTFKKKCCALGSTITVVQTTEGDVFGCYNDLSWFQN</sequence>
<gene>
    <name evidence="3" type="ORF">CYY_009611</name>
</gene>
<dbReference type="OrthoDB" id="2414723at2759"/>
<protein>
    <recommendedName>
        <fullName evidence="2">TLDc domain-containing protein</fullName>
    </recommendedName>
</protein>
<evidence type="ECO:0000313" key="4">
    <source>
        <dbReference type="Proteomes" id="UP000695562"/>
    </source>
</evidence>
<dbReference type="InterPro" id="IPR045068">
    <property type="entry name" value="BACURD1-3"/>
</dbReference>
<dbReference type="EMBL" id="AJWJ01000757">
    <property type="protein sequence ID" value="KAF2069064.1"/>
    <property type="molecule type" value="Genomic_DNA"/>
</dbReference>